<dbReference type="PANTHER" id="PTHR11649:SF13">
    <property type="entry name" value="ENGB-TYPE G DOMAIN-CONTAINING PROTEIN"/>
    <property type="match status" value="1"/>
</dbReference>
<dbReference type="GO" id="GO:0005525">
    <property type="term" value="F:GTP binding"/>
    <property type="evidence" value="ECO:0007669"/>
    <property type="project" value="UniProtKB-UniRule"/>
</dbReference>
<keyword evidence="3 10" id="KW-0132">Cell division</keyword>
<accession>D5EEP4</accession>
<dbReference type="SUPFAM" id="SSF52540">
    <property type="entry name" value="P-loop containing nucleoside triphosphate hydrolases"/>
    <property type="match status" value="1"/>
</dbReference>
<evidence type="ECO:0000256" key="8">
    <source>
        <dbReference type="ARBA" id="ARBA00023210"/>
    </source>
</evidence>
<evidence type="ECO:0000256" key="10">
    <source>
        <dbReference type="HAMAP-Rule" id="MF_00321"/>
    </source>
</evidence>
<dbReference type="AlphaFoldDB" id="D5EEP4"/>
<dbReference type="PROSITE" id="PS51706">
    <property type="entry name" value="G_ENGB"/>
    <property type="match status" value="1"/>
</dbReference>
<keyword evidence="4" id="KW-0479">Metal-binding</keyword>
<comment type="cofactor">
    <cofactor evidence="1">
        <name>Mg(2+)</name>
        <dbReference type="ChEBI" id="CHEBI:18420"/>
    </cofactor>
</comment>
<organism evidence="12 13">
    <name type="scientific">Aminobacterium colombiense (strain DSM 12261 / ALA-1)</name>
    <dbReference type="NCBI Taxonomy" id="572547"/>
    <lineage>
        <taxon>Bacteria</taxon>
        <taxon>Thermotogati</taxon>
        <taxon>Synergistota</taxon>
        <taxon>Synergistia</taxon>
        <taxon>Synergistales</taxon>
        <taxon>Aminobacteriaceae</taxon>
        <taxon>Aminobacterium</taxon>
    </lineage>
</organism>
<dbReference type="NCBIfam" id="TIGR03598">
    <property type="entry name" value="GTPase_YsxC"/>
    <property type="match status" value="1"/>
</dbReference>
<dbReference type="HAMAP" id="MF_00321">
    <property type="entry name" value="GTPase_EngB"/>
    <property type="match status" value="1"/>
</dbReference>
<dbReference type="CDD" id="cd01876">
    <property type="entry name" value="YihA_EngB"/>
    <property type="match status" value="1"/>
</dbReference>
<evidence type="ECO:0000256" key="9">
    <source>
        <dbReference type="ARBA" id="ARBA00023306"/>
    </source>
</evidence>
<protein>
    <recommendedName>
        <fullName evidence="10">Probable GTP-binding protein EngB</fullName>
    </recommendedName>
</protein>
<gene>
    <name evidence="10" type="primary">engB</name>
    <name evidence="12" type="ordered locus">Amico_0895</name>
</gene>
<dbReference type="GO" id="GO:0046872">
    <property type="term" value="F:metal ion binding"/>
    <property type="evidence" value="ECO:0007669"/>
    <property type="project" value="UniProtKB-KW"/>
</dbReference>
<keyword evidence="7 10" id="KW-0342">GTP-binding</keyword>
<dbReference type="InterPro" id="IPR006073">
    <property type="entry name" value="GTP-bd"/>
</dbReference>
<dbReference type="EMBL" id="CP001997">
    <property type="protein sequence ID" value="ADE57026.1"/>
    <property type="molecule type" value="Genomic_DNA"/>
</dbReference>
<evidence type="ECO:0000256" key="1">
    <source>
        <dbReference type="ARBA" id="ARBA00001946"/>
    </source>
</evidence>
<dbReference type="GO" id="GO:0000917">
    <property type="term" value="P:division septum assembly"/>
    <property type="evidence" value="ECO:0007669"/>
    <property type="project" value="UniProtKB-KW"/>
</dbReference>
<keyword evidence="6" id="KW-0460">Magnesium</keyword>
<evidence type="ECO:0000313" key="13">
    <source>
        <dbReference type="Proteomes" id="UP000002366"/>
    </source>
</evidence>
<dbReference type="Pfam" id="PF01926">
    <property type="entry name" value="MMR_HSR1"/>
    <property type="match status" value="1"/>
</dbReference>
<feature type="domain" description="EngB-type G" evidence="11">
    <location>
        <begin position="23"/>
        <end position="196"/>
    </location>
</feature>
<evidence type="ECO:0000256" key="7">
    <source>
        <dbReference type="ARBA" id="ARBA00023134"/>
    </source>
</evidence>
<dbReference type="Proteomes" id="UP000002366">
    <property type="component" value="Chromosome"/>
</dbReference>
<comment type="function">
    <text evidence="10">Necessary for normal cell division and for the maintenance of normal septation.</text>
</comment>
<evidence type="ECO:0000256" key="5">
    <source>
        <dbReference type="ARBA" id="ARBA00022741"/>
    </source>
</evidence>
<reference evidence="12 13" key="1">
    <citation type="journal article" date="2010" name="Stand. Genomic Sci.">
        <title>Complete genome sequence of Aminobacterium colombiense type strain (ALA-1).</title>
        <authorList>
            <person name="Chertkov O."/>
            <person name="Sikorski J."/>
            <person name="Brambilla E."/>
            <person name="Lapidus A."/>
            <person name="Copeland A."/>
            <person name="Glavina Del Rio T."/>
            <person name="Nolan M."/>
            <person name="Lucas S."/>
            <person name="Tice H."/>
            <person name="Cheng J.F."/>
            <person name="Han C."/>
            <person name="Detter J.C."/>
            <person name="Bruce D."/>
            <person name="Tapia R."/>
            <person name="Goodwin L."/>
            <person name="Pitluck S."/>
            <person name="Liolios K."/>
            <person name="Ivanova N."/>
            <person name="Mavromatis K."/>
            <person name="Ovchinnikova G."/>
            <person name="Pati A."/>
            <person name="Chen A."/>
            <person name="Palaniappan K."/>
            <person name="Land M."/>
            <person name="Hauser L."/>
            <person name="Chang Y.J."/>
            <person name="Jeffries C.D."/>
            <person name="Spring S."/>
            <person name="Rohde M."/>
            <person name="Goker M."/>
            <person name="Bristow J."/>
            <person name="Eisen J.A."/>
            <person name="Markowitz V."/>
            <person name="Hugenholtz P."/>
            <person name="Kyrpides N.C."/>
            <person name="Klenk H.P."/>
        </authorList>
    </citation>
    <scope>NUCLEOTIDE SEQUENCE [LARGE SCALE GENOMIC DNA]</scope>
    <source>
        <strain evidence="13">DSM 12261 / ALA-1</strain>
    </source>
</reference>
<evidence type="ECO:0000256" key="6">
    <source>
        <dbReference type="ARBA" id="ARBA00022842"/>
    </source>
</evidence>
<keyword evidence="9 10" id="KW-0131">Cell cycle</keyword>
<keyword evidence="5 10" id="KW-0547">Nucleotide-binding</keyword>
<dbReference type="KEGG" id="aco:Amico_0895"/>
<dbReference type="OrthoDB" id="9804921at2"/>
<evidence type="ECO:0000256" key="4">
    <source>
        <dbReference type="ARBA" id="ARBA00022723"/>
    </source>
</evidence>
<dbReference type="eggNOG" id="COG0218">
    <property type="taxonomic scope" value="Bacteria"/>
</dbReference>
<name>D5EEP4_AMICL</name>
<dbReference type="InterPro" id="IPR030393">
    <property type="entry name" value="G_ENGB_dom"/>
</dbReference>
<sequence>MAQRWKAQLAMTAFKEDQFPPQTLPEVAFVGRSNVGKSMLLNALMERKLAHVGSTPGKTRSVNFYKIEAEVDFFLVDLPGYGYAARGFKEKEKWAKLIEQYITQRETLQLLVHLVDFRHGLLKNDQELQEWISQIGIPSLVVFTKADKISKGRHKGMLHSYIRKGLKSIEVPFIVSAQDKSGVGEFRQFLTQYLNRG</sequence>
<dbReference type="InterPro" id="IPR019987">
    <property type="entry name" value="GTP-bd_ribosome_bio_YsxC"/>
</dbReference>
<keyword evidence="13" id="KW-1185">Reference proteome</keyword>
<evidence type="ECO:0000259" key="11">
    <source>
        <dbReference type="PROSITE" id="PS51706"/>
    </source>
</evidence>
<dbReference type="Gene3D" id="3.40.50.300">
    <property type="entry name" value="P-loop containing nucleotide triphosphate hydrolases"/>
    <property type="match status" value="1"/>
</dbReference>
<proteinExistence type="inferred from homology"/>
<keyword evidence="8 10" id="KW-0717">Septation</keyword>
<dbReference type="NCBIfam" id="TIGR00231">
    <property type="entry name" value="small_GTP"/>
    <property type="match status" value="1"/>
</dbReference>
<comment type="similarity">
    <text evidence="2 10">Belongs to the TRAFAC class TrmE-Era-EngA-EngB-Septin-like GTPase superfamily. EngB GTPase family.</text>
</comment>
<dbReference type="PANTHER" id="PTHR11649">
    <property type="entry name" value="MSS1/TRME-RELATED GTP-BINDING PROTEIN"/>
    <property type="match status" value="1"/>
</dbReference>
<evidence type="ECO:0000256" key="3">
    <source>
        <dbReference type="ARBA" id="ARBA00022618"/>
    </source>
</evidence>
<dbReference type="InterPro" id="IPR005225">
    <property type="entry name" value="Small_GTP-bd"/>
</dbReference>
<evidence type="ECO:0000313" key="12">
    <source>
        <dbReference type="EMBL" id="ADE57026.1"/>
    </source>
</evidence>
<dbReference type="InterPro" id="IPR027417">
    <property type="entry name" value="P-loop_NTPase"/>
</dbReference>
<evidence type="ECO:0000256" key="2">
    <source>
        <dbReference type="ARBA" id="ARBA00009638"/>
    </source>
</evidence>
<dbReference type="HOGENOM" id="CLU_033732_3_0_0"/>
<dbReference type="STRING" id="572547.Amico_0895"/>